<dbReference type="Pfam" id="PF19700">
    <property type="entry name" value="DUF6198"/>
    <property type="match status" value="1"/>
</dbReference>
<organism evidence="3 4">
    <name type="scientific">Cellulomonas cellasea DSM 20118</name>
    <dbReference type="NCBI Taxonomy" id="1408250"/>
    <lineage>
        <taxon>Bacteria</taxon>
        <taxon>Bacillati</taxon>
        <taxon>Actinomycetota</taxon>
        <taxon>Actinomycetes</taxon>
        <taxon>Micrococcales</taxon>
        <taxon>Cellulomonadaceae</taxon>
        <taxon>Cellulomonas</taxon>
    </lineage>
</organism>
<keyword evidence="2" id="KW-0472">Membrane</keyword>
<name>A0A0A0B5J2_9CELL</name>
<protein>
    <submittedName>
        <fullName evidence="3">Membrane protein</fullName>
    </submittedName>
</protein>
<feature type="transmembrane region" description="Helical" evidence="2">
    <location>
        <begin position="87"/>
        <end position="105"/>
    </location>
</feature>
<evidence type="ECO:0000256" key="1">
    <source>
        <dbReference type="SAM" id="MobiDB-lite"/>
    </source>
</evidence>
<feature type="transmembrane region" description="Helical" evidence="2">
    <location>
        <begin position="142"/>
        <end position="166"/>
    </location>
</feature>
<dbReference type="PANTHER" id="PTHR40078">
    <property type="entry name" value="INTEGRAL MEMBRANE PROTEIN-RELATED"/>
    <property type="match status" value="1"/>
</dbReference>
<keyword evidence="2" id="KW-1133">Transmembrane helix</keyword>
<feature type="compositionally biased region" description="Low complexity" evidence="1">
    <location>
        <begin position="1"/>
        <end position="13"/>
    </location>
</feature>
<dbReference type="PANTHER" id="PTHR40078:SF1">
    <property type="entry name" value="INTEGRAL MEMBRANE PROTEIN"/>
    <property type="match status" value="1"/>
</dbReference>
<keyword evidence="2" id="KW-0812">Transmembrane</keyword>
<evidence type="ECO:0000256" key="2">
    <source>
        <dbReference type="SAM" id="Phobius"/>
    </source>
</evidence>
<feature type="transmembrane region" description="Helical" evidence="2">
    <location>
        <begin position="117"/>
        <end position="136"/>
    </location>
</feature>
<evidence type="ECO:0000313" key="3">
    <source>
        <dbReference type="EMBL" id="KGM01443.1"/>
    </source>
</evidence>
<accession>A0A0A0B5J2</accession>
<comment type="caution">
    <text evidence="3">The sequence shown here is derived from an EMBL/GenBank/DDBJ whole genome shotgun (WGS) entry which is preliminary data.</text>
</comment>
<dbReference type="STRING" id="1408250.Q760_01195"/>
<sequence length="235" mass="24174">MTVRTAPGDGAVPVGPPDGTPTTGPGSGPAAADRPELLPTTRRARRYVQLIVGLVLYALSITLLVRAGLGSTPWDVLSQGISRRTDLSFGTITVLVSVVVLLLWVPLRQRPGIGTVANVVVIGALVDPFLALLARLPEPLPLAARIGLVVAGIVLNGLATALYVGVRLGPGPRDGLMTGLVARTGGSTRLVRSSIEVVVVTAGWLLGGTVGLGTLAYALAIGPVVHHLLPRLTVR</sequence>
<feature type="transmembrane region" description="Helical" evidence="2">
    <location>
        <begin position="197"/>
        <end position="220"/>
    </location>
</feature>
<feature type="region of interest" description="Disordered" evidence="1">
    <location>
        <begin position="1"/>
        <end position="36"/>
    </location>
</feature>
<dbReference type="EMBL" id="AXNT01000106">
    <property type="protein sequence ID" value="KGM01443.1"/>
    <property type="molecule type" value="Genomic_DNA"/>
</dbReference>
<feature type="transmembrane region" description="Helical" evidence="2">
    <location>
        <begin position="47"/>
        <end position="67"/>
    </location>
</feature>
<dbReference type="Proteomes" id="UP000029833">
    <property type="component" value="Unassembled WGS sequence"/>
</dbReference>
<dbReference type="InterPro" id="IPR038750">
    <property type="entry name" value="YczE/YyaS-like"/>
</dbReference>
<gene>
    <name evidence="3" type="ORF">Q760_01195</name>
</gene>
<evidence type="ECO:0000313" key="4">
    <source>
        <dbReference type="Proteomes" id="UP000029833"/>
    </source>
</evidence>
<reference evidence="3 4" key="1">
    <citation type="submission" date="2013-10" db="EMBL/GenBank/DDBJ databases">
        <authorList>
            <person name="Wang G."/>
            <person name="Zhuang W."/>
        </authorList>
    </citation>
    <scope>NUCLEOTIDE SEQUENCE [LARGE SCALE GENOMIC DNA]</scope>
    <source>
        <strain evidence="3 4">DSM 20118</strain>
    </source>
</reference>
<keyword evidence="4" id="KW-1185">Reference proteome</keyword>
<feature type="compositionally biased region" description="Low complexity" evidence="1">
    <location>
        <begin position="20"/>
        <end position="32"/>
    </location>
</feature>
<dbReference type="AlphaFoldDB" id="A0A0A0B5J2"/>
<proteinExistence type="predicted"/>